<dbReference type="EMBL" id="NNRN01000055">
    <property type="protein sequence ID" value="OYR26290.1"/>
    <property type="molecule type" value="Genomic_DNA"/>
</dbReference>
<evidence type="ECO:0000313" key="2">
    <source>
        <dbReference type="Proteomes" id="UP000216363"/>
    </source>
</evidence>
<sequence>MTGGRMLKRMTAPGYNANNLADPATFSSDNDYLKLHTIVDIPLTKYQSSGLRYYIGEAAFPDLGYIPLIFVSITNLGRVFFPNDRNPSTTEMNNFFQIALWTNHIWVSSSQGTGSDYDYRFRALIFKNRLQENF</sequence>
<evidence type="ECO:0000313" key="1">
    <source>
        <dbReference type="EMBL" id="OYR26290.1"/>
    </source>
</evidence>
<dbReference type="Proteomes" id="UP000216363">
    <property type="component" value="Unassembled WGS sequence"/>
</dbReference>
<accession>A0A256GH82</accession>
<gene>
    <name evidence="1" type="ORF">CES86_3758</name>
</gene>
<name>A0A256GH82_9HYPH</name>
<comment type="caution">
    <text evidence="1">The sequence shown here is derived from an EMBL/GenBank/DDBJ whole genome shotgun (WGS) entry which is preliminary data.</text>
</comment>
<proteinExistence type="predicted"/>
<dbReference type="AlphaFoldDB" id="A0A256GH82"/>
<protein>
    <submittedName>
        <fullName evidence="1">Uncharacterized protein</fullName>
    </submittedName>
</protein>
<reference evidence="1 2" key="1">
    <citation type="submission" date="2017-07" db="EMBL/GenBank/DDBJ databases">
        <title>Draft genome of Ochrobactrum lupini type strain LUP21.</title>
        <authorList>
            <person name="Krzyzanowska D.M."/>
            <person name="Jafra S."/>
        </authorList>
    </citation>
    <scope>NUCLEOTIDE SEQUENCE [LARGE SCALE GENOMIC DNA]</scope>
    <source>
        <strain evidence="1 2">LUP21</strain>
    </source>
</reference>
<organism evidence="1 2">
    <name type="scientific">Brucella lupini</name>
    <dbReference type="NCBI Taxonomy" id="255457"/>
    <lineage>
        <taxon>Bacteria</taxon>
        <taxon>Pseudomonadati</taxon>
        <taxon>Pseudomonadota</taxon>
        <taxon>Alphaproteobacteria</taxon>
        <taxon>Hyphomicrobiales</taxon>
        <taxon>Brucellaceae</taxon>
        <taxon>Brucella/Ochrobactrum group</taxon>
        <taxon>Brucella</taxon>
    </lineage>
</organism>